<dbReference type="EC" id="3.4.-.-" evidence="3"/>
<dbReference type="EMBL" id="JBBAXC010000027">
    <property type="protein sequence ID" value="MEI5909477.1"/>
    <property type="molecule type" value="Genomic_DNA"/>
</dbReference>
<proteinExistence type="predicted"/>
<evidence type="ECO:0000259" key="2">
    <source>
        <dbReference type="Pfam" id="PF02517"/>
    </source>
</evidence>
<accession>A0ABU8HK06</accession>
<comment type="caution">
    <text evidence="3">The sequence shown here is derived from an EMBL/GenBank/DDBJ whole genome shotgun (WGS) entry which is preliminary data.</text>
</comment>
<dbReference type="PANTHER" id="PTHR36435:SF6">
    <property type="entry name" value="ABORTIVE INFECTION PROTEIN"/>
    <property type="match status" value="1"/>
</dbReference>
<evidence type="ECO:0000256" key="1">
    <source>
        <dbReference type="SAM" id="Phobius"/>
    </source>
</evidence>
<feature type="transmembrane region" description="Helical" evidence="1">
    <location>
        <begin position="7"/>
        <end position="27"/>
    </location>
</feature>
<keyword evidence="4" id="KW-1185">Reference proteome</keyword>
<dbReference type="InterPro" id="IPR003675">
    <property type="entry name" value="Rce1/LyrA-like_dom"/>
</dbReference>
<feature type="transmembrane region" description="Helical" evidence="1">
    <location>
        <begin position="87"/>
        <end position="105"/>
    </location>
</feature>
<gene>
    <name evidence="3" type="ORF">WAK64_20830</name>
</gene>
<dbReference type="Pfam" id="PF02517">
    <property type="entry name" value="Rce1-like"/>
    <property type="match status" value="1"/>
</dbReference>
<protein>
    <submittedName>
        <fullName evidence="3">CPBP family glutamic-type intramembrane protease</fullName>
        <ecNumber evidence="3">3.4.-.-</ecNumber>
    </submittedName>
</protein>
<keyword evidence="1" id="KW-1133">Transmembrane helix</keyword>
<reference evidence="3 4" key="1">
    <citation type="journal article" date="2018" name="J. Microbiol.">
        <title>Bacillus spongiae sp. nov., isolated from sponge of Jeju Island.</title>
        <authorList>
            <person name="Lee G.E."/>
            <person name="Im W.T."/>
            <person name="Park J.S."/>
        </authorList>
    </citation>
    <scope>NUCLEOTIDE SEQUENCE [LARGE SCALE GENOMIC DNA]</scope>
    <source>
        <strain evidence="3 4">135PIL107-10</strain>
    </source>
</reference>
<feature type="transmembrane region" description="Helical" evidence="1">
    <location>
        <begin position="182"/>
        <end position="199"/>
    </location>
</feature>
<keyword evidence="1" id="KW-0472">Membrane</keyword>
<keyword evidence="3" id="KW-0378">Hydrolase</keyword>
<organism evidence="3 4">
    <name type="scientific">Bacillus spongiae</name>
    <dbReference type="NCBI Taxonomy" id="2683610"/>
    <lineage>
        <taxon>Bacteria</taxon>
        <taxon>Bacillati</taxon>
        <taxon>Bacillota</taxon>
        <taxon>Bacilli</taxon>
        <taxon>Bacillales</taxon>
        <taxon>Bacillaceae</taxon>
        <taxon>Bacillus</taxon>
    </lineage>
</organism>
<feature type="transmembrane region" description="Helical" evidence="1">
    <location>
        <begin position="159"/>
        <end position="176"/>
    </location>
</feature>
<dbReference type="InterPro" id="IPR052710">
    <property type="entry name" value="CAAX_protease"/>
</dbReference>
<name>A0ABU8HK06_9BACI</name>
<feature type="transmembrane region" description="Helical" evidence="1">
    <location>
        <begin position="47"/>
        <end position="66"/>
    </location>
</feature>
<evidence type="ECO:0000313" key="4">
    <source>
        <dbReference type="Proteomes" id="UP001312865"/>
    </source>
</evidence>
<dbReference type="GO" id="GO:0006508">
    <property type="term" value="P:proteolysis"/>
    <property type="evidence" value="ECO:0007669"/>
    <property type="project" value="UniProtKB-KW"/>
</dbReference>
<dbReference type="RefSeq" id="WP_336588920.1">
    <property type="nucleotide sequence ID" value="NZ_JBBAXC010000027.1"/>
</dbReference>
<dbReference type="PANTHER" id="PTHR36435">
    <property type="entry name" value="SLR1288 PROTEIN"/>
    <property type="match status" value="1"/>
</dbReference>
<keyword evidence="1" id="KW-0812">Transmembrane</keyword>
<evidence type="ECO:0000313" key="3">
    <source>
        <dbReference type="EMBL" id="MEI5909477.1"/>
    </source>
</evidence>
<feature type="domain" description="CAAX prenyl protease 2/Lysostaphin resistance protein A-like" evidence="2">
    <location>
        <begin position="129"/>
        <end position="214"/>
    </location>
</feature>
<dbReference type="GO" id="GO:0008233">
    <property type="term" value="F:peptidase activity"/>
    <property type="evidence" value="ECO:0007669"/>
    <property type="project" value="UniProtKB-KW"/>
</dbReference>
<sequence>MNKRDGYILIIYLLMQLSGPIAVPLIYQLGLTSFDVQNKEDMLYIAAGYWLFISFSLTLIIVLFMLRKSERNKMLGEPMGLPSSLSWAFGGIILAFIAQVIAISIETGIGIEPGSENTETAMKMIAFVPIALFASSIAGPILEEIIFRQILFGALYKRMPFFAASFISSILFGLAHQELSHLILYTTMGFTFAFLYVHTKRIVVPIIAHVGMNTLVAIIQFTANDRISFKEQAITLLQLIM</sequence>
<feature type="transmembrane region" description="Helical" evidence="1">
    <location>
        <begin position="125"/>
        <end position="147"/>
    </location>
</feature>
<keyword evidence="3" id="KW-0645">Protease</keyword>
<dbReference type="Proteomes" id="UP001312865">
    <property type="component" value="Unassembled WGS sequence"/>
</dbReference>